<dbReference type="RefSeq" id="WP_009968440.1">
    <property type="nucleotide sequence ID" value="NC_000964.3"/>
</dbReference>
<feature type="compositionally biased region" description="Basic and acidic residues" evidence="1">
    <location>
        <begin position="42"/>
        <end position="55"/>
    </location>
</feature>
<protein>
    <submittedName>
        <fullName evidence="2">Uncharacterized protein</fullName>
    </submittedName>
</protein>
<dbReference type="RefSeq" id="YP_009514014.1">
    <property type="nucleotide sequence ID" value="NC_000964.3"/>
</dbReference>
<dbReference type="InParanoid" id="A0A2K4Z9N4"/>
<dbReference type="EnsemblBacteria" id="SOX90606">
    <property type="protein sequence ID" value="SOX90606"/>
    <property type="gene ID" value="BSU_40576"/>
</dbReference>
<evidence type="ECO:0000256" key="1">
    <source>
        <dbReference type="SAM" id="MobiDB-lite"/>
    </source>
</evidence>
<dbReference type="Proteomes" id="UP000001570">
    <property type="component" value="Chromosome"/>
</dbReference>
<name>A0A2K4Z9N4_BACSU</name>
<gene>
    <name evidence="2" type="ORF">BSU_40576</name>
</gene>
<accession>A0A2K4Z9N4</accession>
<dbReference type="AlphaFoldDB" id="A0A2K4Z9N4"/>
<dbReference type="EMBL" id="AL009126">
    <property type="protein sequence ID" value="SOX90606.1"/>
    <property type="molecule type" value="Genomic_DNA"/>
</dbReference>
<proteinExistence type="predicted"/>
<keyword evidence="3" id="KW-1185">Reference proteome</keyword>
<organism evidence="2 3">
    <name type="scientific">Bacillus subtilis (strain 168)</name>
    <dbReference type="NCBI Taxonomy" id="224308"/>
    <lineage>
        <taxon>Bacteria</taxon>
        <taxon>Bacillati</taxon>
        <taxon>Bacillota</taxon>
        <taxon>Bacilli</taxon>
        <taxon>Bacillales</taxon>
        <taxon>Bacillaceae</taxon>
        <taxon>Bacillus</taxon>
    </lineage>
</organism>
<sequence>MSHQTKYPVNEAAIMPSNRLFARFTMELSMDTEPIGASSAEMDQRNRKNKNEKDPYVSNIV</sequence>
<evidence type="ECO:0000313" key="2">
    <source>
        <dbReference type="EMBL" id="SOX90606.1"/>
    </source>
</evidence>
<reference evidence="2 3" key="1">
    <citation type="journal article" date="1997" name="Nature">
        <title>The complete genome sequence of the Gram-positive bacterium Bacillus subtilis.</title>
        <authorList>
            <person name="Kunst F."/>
            <person name="Ogasawara N."/>
            <person name="Moszer I."/>
            <person name="Albertini A.M."/>
            <person name="Alloni G."/>
            <person name="Azevedo V."/>
            <person name="Bertero M.G."/>
            <person name="Bessieres P."/>
            <person name="Bolotin A."/>
            <person name="Borchert S."/>
            <person name="Borriss R."/>
            <person name="Boursier L."/>
            <person name="Brans A."/>
            <person name="Braun M."/>
            <person name="Brignell S.C."/>
            <person name="Bron S."/>
            <person name="Brouillet S."/>
            <person name="Bruschi C.V."/>
            <person name="Caldwell B."/>
            <person name="Capuano V."/>
            <person name="Carter N.M."/>
            <person name="Choi S.K."/>
            <person name="Codani J.J."/>
            <person name="Connerton I.F."/>
            <person name="Cummings N.J."/>
            <person name="Daniel R.A."/>
            <person name="Denizot F."/>
            <person name="Devine K.M."/>
            <person name="Dusterhoft A."/>
            <person name="Ehrlich S.D."/>
            <person name="Emmerson P.T."/>
            <person name="Entian K.D."/>
            <person name="Errington J."/>
            <person name="Fabret C."/>
            <person name="Ferrari E."/>
            <person name="Foulger D."/>
            <person name="Fritz C."/>
            <person name="Fujita M."/>
            <person name="Fujita Y."/>
            <person name="Fuma S."/>
            <person name="Galizzi A."/>
            <person name="Galleron N."/>
            <person name="Ghim S.Y."/>
            <person name="Glaser P."/>
            <person name="Goffeau A."/>
            <person name="Golightly E.J."/>
            <person name="Grandi G."/>
            <person name="Guiseppi G."/>
            <person name="Guy B.J."/>
            <person name="Haga K."/>
            <person name="Haiech J."/>
            <person name="Harwood C.R."/>
            <person name="Henaut A."/>
            <person name="Hilbert H."/>
            <person name="Holsappel S."/>
            <person name="Hosono S."/>
            <person name="Hullo M.F."/>
            <person name="Itaya M."/>
            <person name="Jones L."/>
            <person name="Joris B."/>
            <person name="Karamata D."/>
            <person name="Kasahara Y."/>
            <person name="Klaerr-Blanchard M."/>
            <person name="Klein C."/>
            <person name="Kobayashi Y."/>
            <person name="Koetter P."/>
            <person name="Koningstein G."/>
            <person name="Krogh S."/>
            <person name="Kumano M."/>
            <person name="Kurita K."/>
            <person name="Lapidus A."/>
            <person name="Lardinois S."/>
            <person name="Lauber J."/>
            <person name="Lazarevic V."/>
            <person name="Lee S.M."/>
            <person name="Levine A."/>
            <person name="Liu H."/>
            <person name="Masuda S."/>
            <person name="Mauel C."/>
            <person name="Medigue C."/>
            <person name="Medina N."/>
            <person name="Mellado R.P."/>
            <person name="Mizuno M."/>
            <person name="Moestl D."/>
            <person name="Nakai S."/>
            <person name="Noback M."/>
            <person name="Noone D."/>
            <person name="O'Reilly M."/>
            <person name="Ogawa K."/>
            <person name="Ogiwara A."/>
            <person name="Oudega B."/>
            <person name="Park S.H."/>
            <person name="Parro V."/>
            <person name="Pohl T.M."/>
            <person name="Portetelle D."/>
            <person name="Porwollik S."/>
            <person name="Prescott A.M."/>
            <person name="Presecan E."/>
            <person name="Pujic P."/>
            <person name="Purnelle B."/>
            <person name="Rapoport G."/>
            <person name="Rey M."/>
            <person name="Reynolds S."/>
            <person name="Rieger M."/>
            <person name="Rivolta C."/>
            <person name="Rocha E."/>
            <person name="Roche B."/>
            <person name="Rose M."/>
            <person name="Sadaie Y."/>
            <person name="Sato T."/>
            <person name="Scanlan E."/>
            <person name="Schleich S."/>
            <person name="Schroeter R."/>
            <person name="Scoffone F."/>
            <person name="Sekiguchi J."/>
            <person name="Sekowska A."/>
            <person name="Seror S.J."/>
            <person name="Serror P."/>
            <person name="Shin B.S."/>
            <person name="Soldo B."/>
            <person name="Sorokin A."/>
            <person name="Tacconi E."/>
            <person name="Takagi T."/>
            <person name="Takahashi H."/>
            <person name="Takemaru K."/>
            <person name="Takeuchi M."/>
            <person name="Tamakoshi A."/>
            <person name="Tanaka T."/>
            <person name="Terpstra P."/>
            <person name="Tognoni A."/>
            <person name="Tosato V."/>
            <person name="Uchiyama S."/>
            <person name="Vandenbol M."/>
            <person name="Vannier F."/>
            <person name="Vassarotti A."/>
            <person name="Viari A."/>
            <person name="Wambutt R."/>
            <person name="Wedler E."/>
            <person name="Wedler H."/>
            <person name="Weitzenegger T."/>
            <person name="Winters P."/>
            <person name="Wipat A."/>
            <person name="Yamamoto H."/>
            <person name="Yamane K."/>
            <person name="Yasumoto K."/>
            <person name="Yata K."/>
            <person name="Yoshida K."/>
            <person name="Yoshikawa H.F."/>
            <person name="Zumstein E."/>
            <person name="Yoshikawa H."/>
            <person name="Danchin A."/>
        </authorList>
    </citation>
    <scope>NUCLEOTIDE SEQUENCE [LARGE SCALE GENOMIC DNA]</scope>
    <source>
        <strain evidence="2 3">168</strain>
    </source>
</reference>
<feature type="region of interest" description="Disordered" evidence="1">
    <location>
        <begin position="35"/>
        <end position="61"/>
    </location>
</feature>
<dbReference type="GeneID" id="37862985"/>
<evidence type="ECO:0000313" key="3">
    <source>
        <dbReference type="Proteomes" id="UP000001570"/>
    </source>
</evidence>